<dbReference type="GO" id="GO:0140098">
    <property type="term" value="F:catalytic activity, acting on RNA"/>
    <property type="evidence" value="ECO:0007669"/>
    <property type="project" value="UniProtKB-ARBA"/>
</dbReference>
<comment type="similarity">
    <text evidence="2 6">Belongs to the pseudouridine synthase RluA family.</text>
</comment>
<keyword evidence="9" id="KW-1185">Reference proteome</keyword>
<dbReference type="GO" id="GO:0003723">
    <property type="term" value="F:RNA binding"/>
    <property type="evidence" value="ECO:0007669"/>
    <property type="project" value="UniProtKB-KW"/>
</dbReference>
<sequence>MQTIRIEKNDAGQRADKFLSKYLSKAPKSFIYKMMRKKNITLNKKKMTGSEHLTEGDLIQMFLSDETIEKFSESKSQGPAVRDQKALAGKLQVLYEDEDVLFVNKPCGLLSQKASPGDISLVEYLTAYLLEKGEITPEELRRFRPSICNRLDRNTSGIVTAGKSLRGLQVLSGMLKDRSVRKYYRTIVYGQMKEPVRACGFLTKDEQHNKVSISSKPSEGSVPIETEYVPIQTGAKHTLLEVHLITGRTHQIRAHLASLGYPIIGDYKYGNRRENDRLKKEFGLTHQLLHAYRMEFPEETAELKKLSGLIVRAELPKQFEMIQKVYI</sequence>
<feature type="active site" evidence="4">
    <location>
        <position position="152"/>
    </location>
</feature>
<dbReference type="InterPro" id="IPR036986">
    <property type="entry name" value="S4_RNA-bd_sf"/>
</dbReference>
<dbReference type="AlphaFoldDB" id="A0A9W6C592"/>
<evidence type="ECO:0000256" key="5">
    <source>
        <dbReference type="PROSITE-ProRule" id="PRU00182"/>
    </source>
</evidence>
<comment type="function">
    <text evidence="6">Responsible for synthesis of pseudouridine from uracil.</text>
</comment>
<dbReference type="EC" id="5.4.99.-" evidence="6"/>
<gene>
    <name evidence="8" type="primary">rluC</name>
    <name evidence="8" type="ORF">Selli1_00240</name>
</gene>
<keyword evidence="5" id="KW-0694">RNA-binding</keyword>
<dbReference type="InterPro" id="IPR006145">
    <property type="entry name" value="PsdUridine_synth_RsuA/RluA"/>
</dbReference>
<evidence type="ECO:0000256" key="1">
    <source>
        <dbReference type="ARBA" id="ARBA00000073"/>
    </source>
</evidence>
<dbReference type="GO" id="GO:0001522">
    <property type="term" value="P:pseudouridine synthesis"/>
    <property type="evidence" value="ECO:0007669"/>
    <property type="project" value="InterPro"/>
</dbReference>
<dbReference type="Gene3D" id="3.30.2350.10">
    <property type="entry name" value="Pseudouridine synthase"/>
    <property type="match status" value="1"/>
</dbReference>
<dbReference type="PROSITE" id="PS50889">
    <property type="entry name" value="S4"/>
    <property type="match status" value="1"/>
</dbReference>
<proteinExistence type="inferred from homology"/>
<evidence type="ECO:0000256" key="6">
    <source>
        <dbReference type="RuleBase" id="RU362028"/>
    </source>
</evidence>
<dbReference type="InterPro" id="IPR020103">
    <property type="entry name" value="PsdUridine_synth_cat_dom_sf"/>
</dbReference>
<dbReference type="Gene3D" id="3.10.290.10">
    <property type="entry name" value="RNA-binding S4 domain"/>
    <property type="match status" value="1"/>
</dbReference>
<dbReference type="Proteomes" id="UP001145145">
    <property type="component" value="Unassembled WGS sequence"/>
</dbReference>
<comment type="catalytic activity">
    <reaction evidence="1 6">
        <text>a uridine in RNA = a pseudouridine in RNA</text>
        <dbReference type="Rhea" id="RHEA:48348"/>
        <dbReference type="Rhea" id="RHEA-COMP:12068"/>
        <dbReference type="Rhea" id="RHEA-COMP:12069"/>
        <dbReference type="ChEBI" id="CHEBI:65314"/>
        <dbReference type="ChEBI" id="CHEBI:65315"/>
    </reaction>
</comment>
<evidence type="ECO:0000256" key="3">
    <source>
        <dbReference type="ARBA" id="ARBA00023235"/>
    </source>
</evidence>
<dbReference type="GO" id="GO:0006396">
    <property type="term" value="P:RNA processing"/>
    <property type="evidence" value="ECO:0007669"/>
    <property type="project" value="UniProtKB-ARBA"/>
</dbReference>
<dbReference type="PANTHER" id="PTHR21600:SF83">
    <property type="entry name" value="PSEUDOURIDYLATE SYNTHASE RPUSD4, MITOCHONDRIAL"/>
    <property type="match status" value="1"/>
</dbReference>
<evidence type="ECO:0000256" key="4">
    <source>
        <dbReference type="PIRSR" id="PIRSR606225-1"/>
    </source>
</evidence>
<comment type="caution">
    <text evidence="8">The sequence shown here is derived from an EMBL/GenBank/DDBJ whole genome shotgun (WGS) entry which is preliminary data.</text>
</comment>
<keyword evidence="3 6" id="KW-0413">Isomerase</keyword>
<dbReference type="InterPro" id="IPR050188">
    <property type="entry name" value="RluA_PseudoU_synthase"/>
</dbReference>
<dbReference type="NCBIfam" id="TIGR00005">
    <property type="entry name" value="rluA_subfam"/>
    <property type="match status" value="1"/>
</dbReference>
<dbReference type="EMBL" id="BSBO01000001">
    <property type="protein sequence ID" value="GLG02850.1"/>
    <property type="molecule type" value="Genomic_DNA"/>
</dbReference>
<name>A0A9W6C592_9FIRM</name>
<dbReference type="InterPro" id="IPR006225">
    <property type="entry name" value="PsdUridine_synth_RluC/D"/>
</dbReference>
<protein>
    <recommendedName>
        <fullName evidence="6">Pseudouridine synthase</fullName>
        <ecNumber evidence="6">5.4.99.-</ecNumber>
    </recommendedName>
</protein>
<feature type="domain" description="Pseudouridine synthase RsuA/RluA-like" evidence="7">
    <location>
        <begin position="99"/>
        <end position="258"/>
    </location>
</feature>
<dbReference type="RefSeq" id="WP_281871973.1">
    <property type="nucleotide sequence ID" value="NZ_BSBO01000001.1"/>
</dbReference>
<evidence type="ECO:0000259" key="7">
    <source>
        <dbReference type="Pfam" id="PF00849"/>
    </source>
</evidence>
<accession>A0A9W6C592</accession>
<organism evidence="8 9">
    <name type="scientific">Sellimonas catena</name>
    <dbReference type="NCBI Taxonomy" id="2994035"/>
    <lineage>
        <taxon>Bacteria</taxon>
        <taxon>Bacillati</taxon>
        <taxon>Bacillota</taxon>
        <taxon>Clostridia</taxon>
        <taxon>Lachnospirales</taxon>
        <taxon>Lachnospiraceae</taxon>
        <taxon>Sellimonas</taxon>
    </lineage>
</organism>
<dbReference type="SUPFAM" id="SSF55120">
    <property type="entry name" value="Pseudouridine synthase"/>
    <property type="match status" value="1"/>
</dbReference>
<evidence type="ECO:0000256" key="2">
    <source>
        <dbReference type="ARBA" id="ARBA00010876"/>
    </source>
</evidence>
<dbReference type="GO" id="GO:0009982">
    <property type="term" value="F:pseudouridine synthase activity"/>
    <property type="evidence" value="ECO:0007669"/>
    <property type="project" value="InterPro"/>
</dbReference>
<dbReference type="PANTHER" id="PTHR21600">
    <property type="entry name" value="MITOCHONDRIAL RNA PSEUDOURIDINE SYNTHASE"/>
    <property type="match status" value="1"/>
</dbReference>
<evidence type="ECO:0000313" key="9">
    <source>
        <dbReference type="Proteomes" id="UP001145145"/>
    </source>
</evidence>
<reference evidence="8 9" key="1">
    <citation type="journal article" date="2023" name="Int. J. Syst. Evol. Microbiol.">
        <title>Sellimonas catena sp. nov., isolated from human faeces.</title>
        <authorList>
            <person name="Hisatomi A."/>
            <person name="Ohkuma M."/>
            <person name="Sakamoto M."/>
        </authorList>
    </citation>
    <scope>NUCLEOTIDE SEQUENCE [LARGE SCALE GENOMIC DNA]</scope>
    <source>
        <strain evidence="8 9">12EGH17</strain>
    </source>
</reference>
<dbReference type="CDD" id="cd02869">
    <property type="entry name" value="PseudoU_synth_RluA_like"/>
    <property type="match status" value="1"/>
</dbReference>
<dbReference type="Pfam" id="PF00849">
    <property type="entry name" value="PseudoU_synth_2"/>
    <property type="match status" value="1"/>
</dbReference>
<evidence type="ECO:0000313" key="8">
    <source>
        <dbReference type="EMBL" id="GLG02850.1"/>
    </source>
</evidence>